<evidence type="ECO:0000256" key="1">
    <source>
        <dbReference type="ARBA" id="ARBA00004651"/>
    </source>
</evidence>
<accession>A0A7X3LKZ9</accession>
<dbReference type="PRINTS" id="PR00758">
    <property type="entry name" value="ARSENICPUMP"/>
</dbReference>
<dbReference type="GO" id="GO:0005886">
    <property type="term" value="C:plasma membrane"/>
    <property type="evidence" value="ECO:0007669"/>
    <property type="project" value="UniProtKB-SubCell"/>
</dbReference>
<evidence type="ECO:0000256" key="8">
    <source>
        <dbReference type="SAM" id="Phobius"/>
    </source>
</evidence>
<evidence type="ECO:0000256" key="5">
    <source>
        <dbReference type="ARBA" id="ARBA00022849"/>
    </source>
</evidence>
<dbReference type="RefSeq" id="WP_160500564.1">
    <property type="nucleotide sequence ID" value="NZ_WUBI01000005.1"/>
</dbReference>
<comment type="similarity">
    <text evidence="2">Belongs to the ArsB family.</text>
</comment>
<evidence type="ECO:0000256" key="4">
    <source>
        <dbReference type="ARBA" id="ARBA00022692"/>
    </source>
</evidence>
<reference evidence="9 10" key="1">
    <citation type="submission" date="2019-12" db="EMBL/GenBank/DDBJ databases">
        <title>Paenibacillus sp. nov., an endophytic bacterium isolated from the stem of Dendrobium.</title>
        <authorList>
            <person name="Zhao R."/>
        </authorList>
    </citation>
    <scope>NUCLEOTIDE SEQUENCE [LARGE SCALE GENOMIC DNA]</scope>
    <source>
        <strain evidence="9 10">HJL G12</strain>
    </source>
</reference>
<feature type="transmembrane region" description="Helical" evidence="8">
    <location>
        <begin position="5"/>
        <end position="23"/>
    </location>
</feature>
<name>A0A7X3LKZ9_9BACL</name>
<feature type="transmembrane region" description="Helical" evidence="8">
    <location>
        <begin position="29"/>
        <end position="48"/>
    </location>
</feature>
<feature type="transmembrane region" description="Helical" evidence="8">
    <location>
        <begin position="141"/>
        <end position="164"/>
    </location>
</feature>
<dbReference type="GO" id="GO:0046685">
    <property type="term" value="P:response to arsenic-containing substance"/>
    <property type="evidence" value="ECO:0007669"/>
    <property type="project" value="UniProtKB-KW"/>
</dbReference>
<evidence type="ECO:0000256" key="2">
    <source>
        <dbReference type="ARBA" id="ARBA00006433"/>
    </source>
</evidence>
<evidence type="ECO:0000313" key="10">
    <source>
        <dbReference type="Proteomes" id="UP000460318"/>
    </source>
</evidence>
<evidence type="ECO:0000256" key="6">
    <source>
        <dbReference type="ARBA" id="ARBA00022989"/>
    </source>
</evidence>
<organism evidence="9 10">
    <name type="scientific">Paenibacillus dendrobii</name>
    <dbReference type="NCBI Taxonomy" id="2691084"/>
    <lineage>
        <taxon>Bacteria</taxon>
        <taxon>Bacillati</taxon>
        <taxon>Bacillota</taxon>
        <taxon>Bacilli</taxon>
        <taxon>Bacillales</taxon>
        <taxon>Paenibacillaceae</taxon>
        <taxon>Paenibacillus</taxon>
    </lineage>
</organism>
<keyword evidence="5" id="KW-0059">Arsenical resistance</keyword>
<dbReference type="EMBL" id="WUBI01000005">
    <property type="protein sequence ID" value="MWV46984.1"/>
    <property type="molecule type" value="Genomic_DNA"/>
</dbReference>
<feature type="transmembrane region" description="Helical" evidence="8">
    <location>
        <begin position="294"/>
        <end position="310"/>
    </location>
</feature>
<keyword evidence="7 8" id="KW-0472">Membrane</keyword>
<evidence type="ECO:0000313" key="9">
    <source>
        <dbReference type="EMBL" id="MWV46984.1"/>
    </source>
</evidence>
<feature type="transmembrane region" description="Helical" evidence="8">
    <location>
        <begin position="331"/>
        <end position="349"/>
    </location>
</feature>
<dbReference type="InterPro" id="IPR000802">
    <property type="entry name" value="Arsenical_pump_ArsB"/>
</dbReference>
<dbReference type="AlphaFoldDB" id="A0A7X3LKZ9"/>
<keyword evidence="10" id="KW-1185">Reference proteome</keyword>
<dbReference type="GO" id="GO:0015105">
    <property type="term" value="F:arsenite transmembrane transporter activity"/>
    <property type="evidence" value="ECO:0007669"/>
    <property type="project" value="InterPro"/>
</dbReference>
<keyword evidence="4 8" id="KW-0812">Transmembrane</keyword>
<comment type="caution">
    <text evidence="9">The sequence shown here is derived from an EMBL/GenBank/DDBJ whole genome shotgun (WGS) entry which is preliminary data.</text>
</comment>
<proteinExistence type="inferred from homology"/>
<evidence type="ECO:0000256" key="3">
    <source>
        <dbReference type="ARBA" id="ARBA00022475"/>
    </source>
</evidence>
<sequence length="443" mass="49040">MHDLMVLITICSFLLTIGFIFWRPQVNEAIPATIGAILVLLSGSVTLADLGEITQTISGAAVTIMATIVMAIVLESFGFFRWASELLTTSARGSGIRLFWLTNLFCFLMTLFVNNDGSILITTPILLMMLKNMGLKNHQKIPYLISGAIVATASSAPIGVSNIVNLIALKIVHMDLYMHTAMMFIPATLGLLLLTVLLFLVFYRTLPKKLPAPAKWNLGPGQHPLQSPLQRESQGKFMRNILIFVFCVRISLFVASFIHFPVSLMAVIGSAFLLAWRWYHLKISPADMLKKTPWYILIFAFSMYVIIYGLNNIGLTDWLIKILQPIVSGSLLYASVLMGGLISILSNIFNNHPALMVGTLTLTHMGLDPLTLKISYLASVIGSDIGSLLLPIGTLATLMWLHIVRKGGVKISWGQYLKVTIVVIPITVLFTLIVLSYWVLWIF</sequence>
<keyword evidence="3" id="KW-1003">Cell membrane</keyword>
<dbReference type="PANTHER" id="PTHR43302">
    <property type="entry name" value="TRANSPORTER ARSB-RELATED"/>
    <property type="match status" value="1"/>
</dbReference>
<feature type="transmembrane region" description="Helical" evidence="8">
    <location>
        <begin position="416"/>
        <end position="440"/>
    </location>
</feature>
<keyword evidence="6 8" id="KW-1133">Transmembrane helix</keyword>
<gene>
    <name evidence="9" type="ORF">GRF59_25560</name>
</gene>
<dbReference type="PANTHER" id="PTHR43302:SF6">
    <property type="entry name" value="ARSENICAL PUMP MEMBRANE PROTEIN-RELATED"/>
    <property type="match status" value="1"/>
</dbReference>
<feature type="transmembrane region" description="Helical" evidence="8">
    <location>
        <begin position="176"/>
        <end position="203"/>
    </location>
</feature>
<comment type="subcellular location">
    <subcellularLocation>
        <location evidence="1">Cell membrane</location>
        <topology evidence="1">Multi-pass membrane protein</topology>
    </subcellularLocation>
</comment>
<dbReference type="CDD" id="cd01118">
    <property type="entry name" value="ArsB_permease"/>
    <property type="match status" value="1"/>
</dbReference>
<dbReference type="Proteomes" id="UP000460318">
    <property type="component" value="Unassembled WGS sequence"/>
</dbReference>
<feature type="transmembrane region" description="Helical" evidence="8">
    <location>
        <begin position="241"/>
        <end position="274"/>
    </location>
</feature>
<protein>
    <submittedName>
        <fullName evidence="9">Arsenic transporter</fullName>
    </submittedName>
</protein>
<feature type="transmembrane region" description="Helical" evidence="8">
    <location>
        <begin position="100"/>
        <end position="129"/>
    </location>
</feature>
<evidence type="ECO:0000256" key="7">
    <source>
        <dbReference type="ARBA" id="ARBA00023136"/>
    </source>
</evidence>
<feature type="transmembrane region" description="Helical" evidence="8">
    <location>
        <begin position="385"/>
        <end position="404"/>
    </location>
</feature>
<dbReference type="Pfam" id="PF02040">
    <property type="entry name" value="ArsB"/>
    <property type="match status" value="1"/>
</dbReference>
<feature type="transmembrane region" description="Helical" evidence="8">
    <location>
        <begin position="60"/>
        <end position="80"/>
    </location>
</feature>